<protein>
    <recommendedName>
        <fullName evidence="1">Diphosphomevalonate decarboxylase-like N-terminal domain-containing protein</fullName>
    </recommendedName>
</protein>
<dbReference type="GO" id="GO:0019287">
    <property type="term" value="P:isopentenyl diphosphate biosynthetic process, mevalonate pathway"/>
    <property type="evidence" value="ECO:0007669"/>
    <property type="project" value="TreeGrafter"/>
</dbReference>
<dbReference type="GO" id="GO:0005829">
    <property type="term" value="C:cytosol"/>
    <property type="evidence" value="ECO:0007669"/>
    <property type="project" value="TreeGrafter"/>
</dbReference>
<evidence type="ECO:0000259" key="1">
    <source>
        <dbReference type="Pfam" id="PF22700"/>
    </source>
</evidence>
<dbReference type="Proteomes" id="UP000694700">
    <property type="component" value="Unplaced"/>
</dbReference>
<dbReference type="AlphaFoldDB" id="A0A8C1T2U4"/>
<reference evidence="2" key="1">
    <citation type="submission" date="2025-08" db="UniProtKB">
        <authorList>
            <consortium name="Ensembl"/>
        </authorList>
    </citation>
    <scope>IDENTIFICATION</scope>
</reference>
<dbReference type="SUPFAM" id="SSF54211">
    <property type="entry name" value="Ribosomal protein S5 domain 2-like"/>
    <property type="match status" value="1"/>
</dbReference>
<dbReference type="GO" id="GO:0004163">
    <property type="term" value="F:diphosphomevalonate decarboxylase activity"/>
    <property type="evidence" value="ECO:0007669"/>
    <property type="project" value="TreeGrafter"/>
</dbReference>
<dbReference type="InterPro" id="IPR053859">
    <property type="entry name" value="MVD-like_N"/>
</dbReference>
<sequence length="97" mass="11007">MPENDKQGLSVVTCTAPVNIAVIKYWGKRDEDLILPINSSLSVTLHQDQLKTTTTVACSRNFQQDRIWLNGKEEDINNPRLQSCLQESMSLAFRTLK</sequence>
<dbReference type="Ensembl" id="ENSCCRT00015015473.1">
    <property type="protein sequence ID" value="ENSCCRP00015014940.1"/>
    <property type="gene ID" value="ENSCCRG00015006714.1"/>
</dbReference>
<dbReference type="Gene3D" id="3.30.230.10">
    <property type="match status" value="1"/>
</dbReference>
<accession>A0A8C1T2U4</accession>
<name>A0A8C1T2U4_CYPCA</name>
<organism evidence="2 3">
    <name type="scientific">Cyprinus carpio</name>
    <name type="common">Common carp</name>
    <dbReference type="NCBI Taxonomy" id="7962"/>
    <lineage>
        <taxon>Eukaryota</taxon>
        <taxon>Metazoa</taxon>
        <taxon>Chordata</taxon>
        <taxon>Craniata</taxon>
        <taxon>Vertebrata</taxon>
        <taxon>Euteleostomi</taxon>
        <taxon>Actinopterygii</taxon>
        <taxon>Neopterygii</taxon>
        <taxon>Teleostei</taxon>
        <taxon>Ostariophysi</taxon>
        <taxon>Cypriniformes</taxon>
        <taxon>Cyprinidae</taxon>
        <taxon>Cyprininae</taxon>
        <taxon>Cyprinus</taxon>
    </lineage>
</organism>
<dbReference type="InterPro" id="IPR020568">
    <property type="entry name" value="Ribosomal_Su5_D2-typ_SF"/>
</dbReference>
<proteinExistence type="predicted"/>
<evidence type="ECO:0000313" key="3">
    <source>
        <dbReference type="Proteomes" id="UP000694700"/>
    </source>
</evidence>
<feature type="domain" description="Diphosphomevalonate decarboxylase-like N-terminal" evidence="1">
    <location>
        <begin position="16"/>
        <end position="91"/>
    </location>
</feature>
<dbReference type="InterPro" id="IPR014721">
    <property type="entry name" value="Ribsml_uS5_D2-typ_fold_subgr"/>
</dbReference>
<dbReference type="PANTHER" id="PTHR10977">
    <property type="entry name" value="DIPHOSPHOMEVALONATE DECARBOXYLASE"/>
    <property type="match status" value="1"/>
</dbReference>
<evidence type="ECO:0000313" key="2">
    <source>
        <dbReference type="Ensembl" id="ENSCCRP00015014940.1"/>
    </source>
</evidence>
<dbReference type="PANTHER" id="PTHR10977:SF3">
    <property type="entry name" value="DIPHOSPHOMEVALONATE DECARBOXYLASE"/>
    <property type="match status" value="1"/>
</dbReference>
<dbReference type="Pfam" id="PF22700">
    <property type="entry name" value="MVD-like_N"/>
    <property type="match status" value="1"/>
</dbReference>